<dbReference type="InterPro" id="IPR032675">
    <property type="entry name" value="LRR_dom_sf"/>
</dbReference>
<dbReference type="VEuPathDB" id="FungiDB:AMAG_16761"/>
<dbReference type="EMBL" id="GG745378">
    <property type="protein sequence ID" value="KNE72273.1"/>
    <property type="molecule type" value="Genomic_DNA"/>
</dbReference>
<name>A0A0L0TBT3_ALLM3</name>
<gene>
    <name evidence="1" type="ORF">AMAG_16761</name>
</gene>
<protein>
    <submittedName>
        <fullName evidence="1">Uncharacterized protein</fullName>
    </submittedName>
</protein>
<dbReference type="Proteomes" id="UP000054350">
    <property type="component" value="Unassembled WGS sequence"/>
</dbReference>
<sequence>MCRTLTIMDSSRGQWPVHCPLSVQSLDFQDFFLAGDLLSSFVASFPPYLRELTIGLASIDEDASLADLYDRLPVTLAALKIAEHHCMFPDDIGVHSAAALSQALVRLPHLTILHHEHVLRPDDAVHIVNGLILAQQAGKRVKMRSLTLAVSADLAAPRTQVSLVQGVDDLLVDKLSVGFSAFFGQGVASDEYKLHLLDFIRILPKPLHSLSLDMLAWPEQVMAQVMQRFASPTLQSLHINGQRRHLWSELKLEFDVLLLKECFQLSSLGRLDVQFPSLTALAIKGCLPRMAIAADSGLAASWAFPPLLRTLNLSMNQLGSLDATTIWPLLPGSLRSLVLDYNRIKSLPEPFPPLLRSLAISSNPSMDCEAPWIDALPSTLRSLNVSACNLGRKAAERLVALQQRVGMRRANSEPKLNVLVARGSRFVLDAEMKL</sequence>
<dbReference type="SUPFAM" id="SSF52047">
    <property type="entry name" value="RNI-like"/>
    <property type="match status" value="1"/>
</dbReference>
<dbReference type="SMART" id="SM00364">
    <property type="entry name" value="LRR_BAC"/>
    <property type="match status" value="2"/>
</dbReference>
<dbReference type="Gene3D" id="3.80.10.10">
    <property type="entry name" value="Ribonuclease Inhibitor"/>
    <property type="match status" value="1"/>
</dbReference>
<dbReference type="PROSITE" id="PS51450">
    <property type="entry name" value="LRR"/>
    <property type="match status" value="1"/>
</dbReference>
<proteinExistence type="predicted"/>
<organism evidence="1 2">
    <name type="scientific">Allomyces macrogynus (strain ATCC 38327)</name>
    <name type="common">Allomyces javanicus var. macrogynus</name>
    <dbReference type="NCBI Taxonomy" id="578462"/>
    <lineage>
        <taxon>Eukaryota</taxon>
        <taxon>Fungi</taxon>
        <taxon>Fungi incertae sedis</taxon>
        <taxon>Blastocladiomycota</taxon>
        <taxon>Blastocladiomycetes</taxon>
        <taxon>Blastocladiales</taxon>
        <taxon>Blastocladiaceae</taxon>
        <taxon>Allomyces</taxon>
    </lineage>
</organism>
<evidence type="ECO:0000313" key="2">
    <source>
        <dbReference type="Proteomes" id="UP000054350"/>
    </source>
</evidence>
<reference evidence="2" key="2">
    <citation type="submission" date="2009-11" db="EMBL/GenBank/DDBJ databases">
        <title>The Genome Sequence of Allomyces macrogynus strain ATCC 38327.</title>
        <authorList>
            <consortium name="The Broad Institute Genome Sequencing Platform"/>
            <person name="Russ C."/>
            <person name="Cuomo C."/>
            <person name="Shea T."/>
            <person name="Young S.K."/>
            <person name="Zeng Q."/>
            <person name="Koehrsen M."/>
            <person name="Haas B."/>
            <person name="Borodovsky M."/>
            <person name="Guigo R."/>
            <person name="Alvarado L."/>
            <person name="Berlin A."/>
            <person name="Borenstein D."/>
            <person name="Chen Z."/>
            <person name="Engels R."/>
            <person name="Freedman E."/>
            <person name="Gellesch M."/>
            <person name="Goldberg J."/>
            <person name="Griggs A."/>
            <person name="Gujja S."/>
            <person name="Heiman D."/>
            <person name="Hepburn T."/>
            <person name="Howarth C."/>
            <person name="Jen D."/>
            <person name="Larson L."/>
            <person name="Lewis B."/>
            <person name="Mehta T."/>
            <person name="Park D."/>
            <person name="Pearson M."/>
            <person name="Roberts A."/>
            <person name="Saif S."/>
            <person name="Shenoy N."/>
            <person name="Sisk P."/>
            <person name="Stolte C."/>
            <person name="Sykes S."/>
            <person name="Walk T."/>
            <person name="White J."/>
            <person name="Yandava C."/>
            <person name="Burger G."/>
            <person name="Gray M.W."/>
            <person name="Holland P.W.H."/>
            <person name="King N."/>
            <person name="Lang F.B.F."/>
            <person name="Roger A.J."/>
            <person name="Ruiz-Trillo I."/>
            <person name="Lander E."/>
            <person name="Nusbaum C."/>
        </authorList>
    </citation>
    <scope>NUCLEOTIDE SEQUENCE [LARGE SCALE GENOMIC DNA]</scope>
    <source>
        <strain evidence="2">ATCC 38327</strain>
    </source>
</reference>
<dbReference type="AlphaFoldDB" id="A0A0L0TBT3"/>
<keyword evidence="2" id="KW-1185">Reference proteome</keyword>
<reference evidence="1 2" key="1">
    <citation type="submission" date="2009-11" db="EMBL/GenBank/DDBJ databases">
        <title>Annotation of Allomyces macrogynus ATCC 38327.</title>
        <authorList>
            <consortium name="The Broad Institute Genome Sequencing Platform"/>
            <person name="Russ C."/>
            <person name="Cuomo C."/>
            <person name="Burger G."/>
            <person name="Gray M.W."/>
            <person name="Holland P.W.H."/>
            <person name="King N."/>
            <person name="Lang F.B.F."/>
            <person name="Roger A.J."/>
            <person name="Ruiz-Trillo I."/>
            <person name="Young S.K."/>
            <person name="Zeng Q."/>
            <person name="Gargeya S."/>
            <person name="Fitzgerald M."/>
            <person name="Haas B."/>
            <person name="Abouelleil A."/>
            <person name="Alvarado L."/>
            <person name="Arachchi H.M."/>
            <person name="Berlin A."/>
            <person name="Chapman S.B."/>
            <person name="Gearin G."/>
            <person name="Goldberg J."/>
            <person name="Griggs A."/>
            <person name="Gujja S."/>
            <person name="Hansen M."/>
            <person name="Heiman D."/>
            <person name="Howarth C."/>
            <person name="Larimer J."/>
            <person name="Lui A."/>
            <person name="MacDonald P.J.P."/>
            <person name="McCowen C."/>
            <person name="Montmayeur A."/>
            <person name="Murphy C."/>
            <person name="Neiman D."/>
            <person name="Pearson M."/>
            <person name="Priest M."/>
            <person name="Roberts A."/>
            <person name="Saif S."/>
            <person name="Shea T."/>
            <person name="Sisk P."/>
            <person name="Stolte C."/>
            <person name="Sykes S."/>
            <person name="Wortman J."/>
            <person name="Nusbaum C."/>
            <person name="Birren B."/>
        </authorList>
    </citation>
    <scope>NUCLEOTIDE SEQUENCE [LARGE SCALE GENOMIC DNA]</scope>
    <source>
        <strain evidence="1 2">ATCC 38327</strain>
    </source>
</reference>
<dbReference type="Pfam" id="PF13516">
    <property type="entry name" value="LRR_6"/>
    <property type="match status" value="1"/>
</dbReference>
<accession>A0A0L0TBT3</accession>
<evidence type="ECO:0000313" key="1">
    <source>
        <dbReference type="EMBL" id="KNE72273.1"/>
    </source>
</evidence>
<dbReference type="OrthoDB" id="5544017at2759"/>
<dbReference type="InterPro" id="IPR001611">
    <property type="entry name" value="Leu-rich_rpt"/>
</dbReference>